<dbReference type="AlphaFoldDB" id="A0A1M2VAR1"/>
<protein>
    <submittedName>
        <fullName evidence="1">Uncharacterized protein</fullName>
    </submittedName>
</protein>
<reference evidence="1 2" key="1">
    <citation type="submission" date="2016-10" db="EMBL/GenBank/DDBJ databases">
        <title>Genome sequence of the basidiomycete white-rot fungus Trametes pubescens.</title>
        <authorList>
            <person name="Makela M.R."/>
            <person name="Granchi Z."/>
            <person name="Peng M."/>
            <person name="De Vries R.P."/>
            <person name="Grigoriev I."/>
            <person name="Riley R."/>
            <person name="Hilden K."/>
        </authorList>
    </citation>
    <scope>NUCLEOTIDE SEQUENCE [LARGE SCALE GENOMIC DNA]</scope>
    <source>
        <strain evidence="1 2">FBCC735</strain>
    </source>
</reference>
<dbReference type="Proteomes" id="UP000184267">
    <property type="component" value="Unassembled WGS sequence"/>
</dbReference>
<dbReference type="OrthoDB" id="10610775at2759"/>
<accession>A0A1M2VAR1</accession>
<organism evidence="1 2">
    <name type="scientific">Trametes pubescens</name>
    <name type="common">White-rot fungus</name>
    <dbReference type="NCBI Taxonomy" id="154538"/>
    <lineage>
        <taxon>Eukaryota</taxon>
        <taxon>Fungi</taxon>
        <taxon>Dikarya</taxon>
        <taxon>Basidiomycota</taxon>
        <taxon>Agaricomycotina</taxon>
        <taxon>Agaricomycetes</taxon>
        <taxon>Polyporales</taxon>
        <taxon>Polyporaceae</taxon>
        <taxon>Trametes</taxon>
    </lineage>
</organism>
<name>A0A1M2VAR1_TRAPU</name>
<evidence type="ECO:0000313" key="1">
    <source>
        <dbReference type="EMBL" id="OJT04672.1"/>
    </source>
</evidence>
<dbReference type="EMBL" id="MNAD01001519">
    <property type="protein sequence ID" value="OJT04672.1"/>
    <property type="molecule type" value="Genomic_DNA"/>
</dbReference>
<comment type="caution">
    <text evidence="1">The sequence shown here is derived from an EMBL/GenBank/DDBJ whole genome shotgun (WGS) entry which is preliminary data.</text>
</comment>
<dbReference type="OMA" id="MKAFTHA"/>
<evidence type="ECO:0000313" key="2">
    <source>
        <dbReference type="Proteomes" id="UP000184267"/>
    </source>
</evidence>
<keyword evidence="2" id="KW-1185">Reference proteome</keyword>
<proteinExistence type="predicted"/>
<gene>
    <name evidence="1" type="ORF">TRAPUB_4466</name>
</gene>
<sequence length="118" mass="11964">MDAIAHALDAFADGVEAGAHVAEAAAHVVGAATHVVDAAVDVVEAVVDTVVDAVSDVPPSIDSTTSNCAVVLEEYSVADGSGADQVQLDEYTNTPCVVQEIVEVVYVEVPSSGPDIVM</sequence>